<comment type="caution">
    <text evidence="1">The sequence shown here is derived from an EMBL/GenBank/DDBJ whole genome shotgun (WGS) entry which is preliminary data.</text>
</comment>
<sequence>MTLPSVIIVGAGFGGLGAAIECANRGMNVRVYEKYPDSNSHGDILDIFPNAGRIIKRWNDGKVGQEIHDTGCSKIRSMDIYKYDGKFLASTSWAENDEFHDITYAGHRGKLHSIILAYAKTLVPEIHIGLGVQKYLENDTQAGVVLSNGETVWADCVIAADGARSIAREQVLGINDSDDNETSWAVFRTFLSTDEAARKKLAAHGLLSTNDDLVRFWMSDTLYLMAFSWNKGKDIAWTLTHPDDKASSEGWTRSSIADREHLAQWMKDFTTEDAQVLLDITPQGRTINFKLVYRPTIEKWTSKGGRTILIGDAAHANLPTAGQGASQALEDAATVAYCLAKGDGDVRLALEATQRIRYHRSNAVHKSGGINRDVVKKTPWDEIEADPKGFVERRWAKMRPWDPLAFAEEHFPKVAEDIAKGVQGHPDVVSVPPPPGGYWYS</sequence>
<protein>
    <submittedName>
        <fullName evidence="1">Uncharacterized protein</fullName>
    </submittedName>
</protein>
<dbReference type="Proteomes" id="UP001497700">
    <property type="component" value="Unassembled WGS sequence"/>
</dbReference>
<reference evidence="1 2" key="1">
    <citation type="journal article" date="2022" name="New Phytol.">
        <title>Ecological generalism drives hyperdiversity of secondary metabolite gene clusters in xylarialean endophytes.</title>
        <authorList>
            <person name="Franco M.E.E."/>
            <person name="Wisecaver J.H."/>
            <person name="Arnold A.E."/>
            <person name="Ju Y.M."/>
            <person name="Slot J.C."/>
            <person name="Ahrendt S."/>
            <person name="Moore L.P."/>
            <person name="Eastman K.E."/>
            <person name="Scott K."/>
            <person name="Konkel Z."/>
            <person name="Mondo S.J."/>
            <person name="Kuo A."/>
            <person name="Hayes R.D."/>
            <person name="Haridas S."/>
            <person name="Andreopoulos B."/>
            <person name="Riley R."/>
            <person name="LaButti K."/>
            <person name="Pangilinan J."/>
            <person name="Lipzen A."/>
            <person name="Amirebrahimi M."/>
            <person name="Yan J."/>
            <person name="Adam C."/>
            <person name="Keymanesh K."/>
            <person name="Ng V."/>
            <person name="Louie K."/>
            <person name="Northen T."/>
            <person name="Drula E."/>
            <person name="Henrissat B."/>
            <person name="Hsieh H.M."/>
            <person name="Youens-Clark K."/>
            <person name="Lutzoni F."/>
            <person name="Miadlikowska J."/>
            <person name="Eastwood D.C."/>
            <person name="Hamelin R.C."/>
            <person name="Grigoriev I.V."/>
            <person name="U'Ren J.M."/>
        </authorList>
    </citation>
    <scope>NUCLEOTIDE SEQUENCE [LARGE SCALE GENOMIC DNA]</scope>
    <source>
        <strain evidence="1 2">CBS 119005</strain>
    </source>
</reference>
<keyword evidence="2" id="KW-1185">Reference proteome</keyword>
<organism evidence="1 2">
    <name type="scientific">Hypoxylon rubiginosum</name>
    <dbReference type="NCBI Taxonomy" id="110542"/>
    <lineage>
        <taxon>Eukaryota</taxon>
        <taxon>Fungi</taxon>
        <taxon>Dikarya</taxon>
        <taxon>Ascomycota</taxon>
        <taxon>Pezizomycotina</taxon>
        <taxon>Sordariomycetes</taxon>
        <taxon>Xylariomycetidae</taxon>
        <taxon>Xylariales</taxon>
        <taxon>Hypoxylaceae</taxon>
        <taxon>Hypoxylon</taxon>
    </lineage>
</organism>
<dbReference type="EMBL" id="MU393624">
    <property type="protein sequence ID" value="KAI4859593.1"/>
    <property type="molecule type" value="Genomic_DNA"/>
</dbReference>
<gene>
    <name evidence="1" type="ORF">F4820DRAFT_156396</name>
</gene>
<proteinExistence type="predicted"/>
<accession>A0ACB9YKC6</accession>
<evidence type="ECO:0000313" key="1">
    <source>
        <dbReference type="EMBL" id="KAI4859593.1"/>
    </source>
</evidence>
<evidence type="ECO:0000313" key="2">
    <source>
        <dbReference type="Proteomes" id="UP001497700"/>
    </source>
</evidence>
<name>A0ACB9YKC6_9PEZI</name>